<feature type="compositionally biased region" description="Low complexity" evidence="3">
    <location>
        <begin position="391"/>
        <end position="401"/>
    </location>
</feature>
<dbReference type="InterPro" id="IPR051149">
    <property type="entry name" value="Spindly/BICDR_Dynein_Adapter"/>
</dbReference>
<feature type="region of interest" description="Disordered" evidence="3">
    <location>
        <begin position="30"/>
        <end position="158"/>
    </location>
</feature>
<keyword evidence="5" id="KW-1185">Reference proteome</keyword>
<name>A0A8S4ANZ9_9TELE</name>
<feature type="compositionally biased region" description="Basic and acidic residues" evidence="3">
    <location>
        <begin position="63"/>
        <end position="76"/>
    </location>
</feature>
<sequence length="498" mass="54818">MDFSQPFSVLNEKLRPRFISSEQLYSSLTRLEDRQMGSLRNKPASYRPTVLPREPGAFGTEPQDLREAENDAKPEELSSDSGGEDSCDSLSAADRSYLAADLSLRDGEESDPGNDDTDGTRSEEKDTPGELASEGKMDPSASGASAGPGEGPFQRCFMDGTLPDLIKSGRALGRRRTVGPVSDTLNEVRREVALSRRRSMKLKAQVDRLQESSEGPGWSHHRERVRATHTANKRQHIRSTGDYIFVAISSQVTEEVLSILRLLRPLTEPESSQPEVCDGENGLDTALGQLQNVARKLAISHTKQGTKHGRNGADESAILQQALRDRDEAMEKKKAMEAEVLRSKTEMMTLNNHLLEAAQKRLELSLELEAGEKNPPPPPPPRDDFQRILQQQVHSQQQAEQAQKKTSRLGLLRRTNKPIQRPSNFPMPAPAPTTSSSQIFVSRPAAAPSPSIPPSASAPRNWMDKLKKGKGGRHGDQDAAEQDAWGRKDDGFQVGSLD</sequence>
<comment type="caution">
    <text evidence="4">The sequence shown here is derived from an EMBL/GenBank/DDBJ whole genome shotgun (WGS) entry which is preliminary data.</text>
</comment>
<evidence type="ECO:0000256" key="3">
    <source>
        <dbReference type="SAM" id="MobiDB-lite"/>
    </source>
</evidence>
<organism evidence="4 5">
    <name type="scientific">Menidia menidia</name>
    <name type="common">Atlantic silverside</name>
    <dbReference type="NCBI Taxonomy" id="238744"/>
    <lineage>
        <taxon>Eukaryota</taxon>
        <taxon>Metazoa</taxon>
        <taxon>Chordata</taxon>
        <taxon>Craniata</taxon>
        <taxon>Vertebrata</taxon>
        <taxon>Euteleostomi</taxon>
        <taxon>Actinopterygii</taxon>
        <taxon>Neopterygii</taxon>
        <taxon>Teleostei</taxon>
        <taxon>Neoteleostei</taxon>
        <taxon>Acanthomorphata</taxon>
        <taxon>Ovalentaria</taxon>
        <taxon>Atherinomorphae</taxon>
        <taxon>Atheriniformes</taxon>
        <taxon>Atherinopsidae</taxon>
        <taxon>Menidiinae</taxon>
        <taxon>Menidia</taxon>
    </lineage>
</organism>
<feature type="region of interest" description="Disordered" evidence="3">
    <location>
        <begin position="203"/>
        <end position="222"/>
    </location>
</feature>
<gene>
    <name evidence="4" type="ORF">MMEN_LOCUS5039</name>
</gene>
<protein>
    <submittedName>
        <fullName evidence="4">(Atlantic silverside) hypothetical protein</fullName>
    </submittedName>
</protein>
<keyword evidence="1 2" id="KW-0175">Coiled coil</keyword>
<feature type="compositionally biased region" description="Basic and acidic residues" evidence="3">
    <location>
        <begin position="118"/>
        <end position="137"/>
    </location>
</feature>
<dbReference type="GO" id="GO:0055107">
    <property type="term" value="P:Golgi to secretory granule transport"/>
    <property type="evidence" value="ECO:0007669"/>
    <property type="project" value="TreeGrafter"/>
</dbReference>
<dbReference type="PANTHER" id="PTHR32123">
    <property type="entry name" value="BICD FAMILY-LIKE CARGO ADAPTER"/>
    <property type="match status" value="1"/>
</dbReference>
<dbReference type="Proteomes" id="UP000677803">
    <property type="component" value="Unassembled WGS sequence"/>
</dbReference>
<feature type="region of interest" description="Disordered" evidence="3">
    <location>
        <begin position="391"/>
        <end position="498"/>
    </location>
</feature>
<proteinExistence type="predicted"/>
<feature type="compositionally biased region" description="Low complexity" evidence="3">
    <location>
        <begin position="432"/>
        <end position="460"/>
    </location>
</feature>
<accession>A0A8S4ANZ9</accession>
<feature type="compositionally biased region" description="Acidic residues" evidence="3">
    <location>
        <begin position="108"/>
        <end position="117"/>
    </location>
</feature>
<dbReference type="PANTHER" id="PTHR32123:SF10">
    <property type="entry name" value="BICD FAMILY-LIKE CARGO ADAPTER 1-RELATED"/>
    <property type="match status" value="1"/>
</dbReference>
<reference evidence="4" key="1">
    <citation type="submission" date="2021-05" db="EMBL/GenBank/DDBJ databases">
        <authorList>
            <person name="Tigano A."/>
        </authorList>
    </citation>
    <scope>NUCLEOTIDE SEQUENCE</scope>
</reference>
<dbReference type="EMBL" id="CAJRST010004446">
    <property type="protein sequence ID" value="CAG5872763.1"/>
    <property type="molecule type" value="Genomic_DNA"/>
</dbReference>
<dbReference type="OrthoDB" id="9451547at2759"/>
<evidence type="ECO:0000313" key="4">
    <source>
        <dbReference type="EMBL" id="CAG5872763.1"/>
    </source>
</evidence>
<dbReference type="AlphaFoldDB" id="A0A8S4ANZ9"/>
<feature type="coiled-coil region" evidence="2">
    <location>
        <begin position="319"/>
        <end position="346"/>
    </location>
</feature>
<dbReference type="GO" id="GO:0047496">
    <property type="term" value="P:vesicle transport along microtubule"/>
    <property type="evidence" value="ECO:0007669"/>
    <property type="project" value="TreeGrafter"/>
</dbReference>
<evidence type="ECO:0000313" key="5">
    <source>
        <dbReference type="Proteomes" id="UP000677803"/>
    </source>
</evidence>
<evidence type="ECO:0000256" key="1">
    <source>
        <dbReference type="ARBA" id="ARBA00023054"/>
    </source>
</evidence>
<evidence type="ECO:0000256" key="2">
    <source>
        <dbReference type="SAM" id="Coils"/>
    </source>
</evidence>